<dbReference type="InterPro" id="IPR045005">
    <property type="entry name" value="BPM1-6"/>
</dbReference>
<dbReference type="EMBL" id="PQIB02000006">
    <property type="protein sequence ID" value="RLN12701.1"/>
    <property type="molecule type" value="Genomic_DNA"/>
</dbReference>
<dbReference type="PANTHER" id="PTHR26379">
    <property type="entry name" value="BTB/POZ AND MATH DOMAIN-CONTAINING PROTEIN 1"/>
    <property type="match status" value="1"/>
</dbReference>
<name>A0A3L6S0F2_PANMI</name>
<gene>
    <name evidence="4" type="ORF">C2845_PM09G07310</name>
</gene>
<comment type="caution">
    <text evidence="4">The sequence shown here is derived from an EMBL/GenBank/DDBJ whole genome shotgun (WGS) entry which is preliminary data.</text>
</comment>
<sequence length="90" mass="10256">MIHFTGTVNEFDQQRSAAAAEEAVAMLAHRLLVVAHRYELETLKLLCRRRLESGAIFVDMVPETLVLAEQHGYRRLKAKCIDFILGTWDA</sequence>
<keyword evidence="4" id="KW-0652">Protein synthesis inhibitor</keyword>
<dbReference type="GO" id="GO:0016567">
    <property type="term" value="P:protein ubiquitination"/>
    <property type="evidence" value="ECO:0007669"/>
    <property type="project" value="InterPro"/>
</dbReference>
<organism evidence="4 5">
    <name type="scientific">Panicum miliaceum</name>
    <name type="common">Proso millet</name>
    <name type="synonym">Broomcorn millet</name>
    <dbReference type="NCBI Taxonomy" id="4540"/>
    <lineage>
        <taxon>Eukaryota</taxon>
        <taxon>Viridiplantae</taxon>
        <taxon>Streptophyta</taxon>
        <taxon>Embryophyta</taxon>
        <taxon>Tracheophyta</taxon>
        <taxon>Spermatophyta</taxon>
        <taxon>Magnoliopsida</taxon>
        <taxon>Liliopsida</taxon>
        <taxon>Poales</taxon>
        <taxon>Poaceae</taxon>
        <taxon>PACMAD clade</taxon>
        <taxon>Panicoideae</taxon>
        <taxon>Panicodae</taxon>
        <taxon>Paniceae</taxon>
        <taxon>Panicinae</taxon>
        <taxon>Panicum</taxon>
        <taxon>Panicum sect. Panicum</taxon>
    </lineage>
</organism>
<dbReference type="AlphaFoldDB" id="A0A3L6S0F2"/>
<feature type="domain" description="BPM/SPOP BACK" evidence="3">
    <location>
        <begin position="61"/>
        <end position="84"/>
    </location>
</feature>
<evidence type="ECO:0000313" key="4">
    <source>
        <dbReference type="EMBL" id="RLN12701.1"/>
    </source>
</evidence>
<dbReference type="Gene3D" id="3.30.710.10">
    <property type="entry name" value="Potassium Channel Kv1.1, Chain A"/>
    <property type="match status" value="1"/>
</dbReference>
<dbReference type="InterPro" id="IPR056423">
    <property type="entry name" value="BACK_BPM_SPOP"/>
</dbReference>
<keyword evidence="5" id="KW-1185">Reference proteome</keyword>
<dbReference type="OrthoDB" id="618095at2759"/>
<dbReference type="Pfam" id="PF24570">
    <property type="entry name" value="BACK_BPM_SPOP"/>
    <property type="match status" value="1"/>
</dbReference>
<reference evidence="5" key="1">
    <citation type="journal article" date="2019" name="Nat. Commun.">
        <title>The genome of broomcorn millet.</title>
        <authorList>
            <person name="Zou C."/>
            <person name="Miki D."/>
            <person name="Li D."/>
            <person name="Tang Q."/>
            <person name="Xiao L."/>
            <person name="Rajput S."/>
            <person name="Deng P."/>
            <person name="Jia W."/>
            <person name="Huang R."/>
            <person name="Zhang M."/>
            <person name="Sun Y."/>
            <person name="Hu J."/>
            <person name="Fu X."/>
            <person name="Schnable P.S."/>
            <person name="Li F."/>
            <person name="Zhang H."/>
            <person name="Feng B."/>
            <person name="Zhu X."/>
            <person name="Liu R."/>
            <person name="Schnable J.C."/>
            <person name="Zhu J.-K."/>
            <person name="Zhang H."/>
        </authorList>
    </citation>
    <scope>NUCLEOTIDE SEQUENCE [LARGE SCALE GENOMIC DNA]</scope>
</reference>
<evidence type="ECO:0000256" key="2">
    <source>
        <dbReference type="ARBA" id="ARBA00010846"/>
    </source>
</evidence>
<evidence type="ECO:0000256" key="1">
    <source>
        <dbReference type="ARBA" id="ARBA00004906"/>
    </source>
</evidence>
<protein>
    <submittedName>
        <fullName evidence="4">Protein synthesis inhibitor II-like</fullName>
    </submittedName>
</protein>
<dbReference type="InterPro" id="IPR011333">
    <property type="entry name" value="SKP1/BTB/POZ_sf"/>
</dbReference>
<comment type="pathway">
    <text evidence="1">Protein modification; protein ubiquitination.</text>
</comment>
<proteinExistence type="inferred from homology"/>
<dbReference type="STRING" id="4540.A0A3L6S0F2"/>
<accession>A0A3L6S0F2</accession>
<comment type="similarity">
    <text evidence="2">Belongs to the Tdpoz family.</text>
</comment>
<evidence type="ECO:0000259" key="3">
    <source>
        <dbReference type="Pfam" id="PF24570"/>
    </source>
</evidence>
<evidence type="ECO:0000313" key="5">
    <source>
        <dbReference type="Proteomes" id="UP000275267"/>
    </source>
</evidence>
<dbReference type="Proteomes" id="UP000275267">
    <property type="component" value="Unassembled WGS sequence"/>
</dbReference>
<dbReference type="PANTHER" id="PTHR26379:SF187">
    <property type="entry name" value="OS07G0655300 PROTEIN"/>
    <property type="match status" value="1"/>
</dbReference>